<evidence type="ECO:0000313" key="8">
    <source>
        <dbReference type="EMBL" id="CAD7694961.1"/>
    </source>
</evidence>
<sequence length="603" mass="66123">MCDALSGSAHLFEPKVFELLTAVQEEDQSHLFEHWGSVDARDADKRRLAYQIVLLDQTTPGGIVSYIRRARELLRDSRDGVNPLDGYTPSVPEGVRLDFGSCEYKELQSAGATAAASAAFVLVAGGLGERLGYSGIKIALPADTARGVSFLQLYIESILALQEQAVARGQQDCELPLIIMTSDDTHKQTVKFLEENSNFGMNPGQIALLKQDKVACLSDSNAHLALDASDSFRIQTKPHGHGDVHSLIHAAGLPQKWHQQGLKWVCFFQDTNALVFNGLLPALGASVRENYAVNSLAVPRKAKEAIGAIAKLRREDGHEMTVNVEYNQLGPLLKSTISEEGDVNDDSGFSPFPGNINQLVLKVDEYARQLQSTGGIVPEFVNPKYKDESKTEFKSSTRLECMMQDYPRGLAPDAKVGFTVINQVWSTYSPVKNSPEAGRLKVAANCPSHTGTSAEADVYHSHCSMLRQLGARVAAPEAVLFNGIRVHLGPRITWSPSFALTFHELEEKLNAAELSVSQRSVLIIEGADVHIDSLKVDGALWIRCGKGAQVRMQGFNVWNAGWEWQPLDDTHPGTEQEQIRGFHVKKNETAYQDVLVAVPSQRA</sequence>
<dbReference type="FunFam" id="3.90.550.10:FF:000091">
    <property type="entry name" value="UDP-sugar pyrophosphorylase"/>
    <property type="match status" value="1"/>
</dbReference>
<comment type="cofactor">
    <cofactor evidence="2">
        <name>Mg(2+)</name>
        <dbReference type="ChEBI" id="CHEBI:18420"/>
    </cofactor>
</comment>
<comment type="cofactor">
    <cofactor evidence="1">
        <name>Mn(2+)</name>
        <dbReference type="ChEBI" id="CHEBI:29035"/>
    </cofactor>
</comment>
<evidence type="ECO:0000313" key="9">
    <source>
        <dbReference type="Proteomes" id="UP000708148"/>
    </source>
</evidence>
<dbReference type="InterPro" id="IPR039741">
    <property type="entry name" value="UDP-sugar_pyrophosphorylase"/>
</dbReference>
<comment type="caution">
    <text evidence="8">The sequence shown here is derived from an EMBL/GenBank/DDBJ whole genome shotgun (WGS) entry which is preliminary data.</text>
</comment>
<dbReference type="GO" id="GO:0006048">
    <property type="term" value="P:UDP-N-acetylglucosamine biosynthetic process"/>
    <property type="evidence" value="ECO:0007669"/>
    <property type="project" value="TreeGrafter"/>
</dbReference>
<dbReference type="Gene3D" id="2.160.10.30">
    <property type="match status" value="1"/>
</dbReference>
<dbReference type="EC" id="2.7.7.64" evidence="6"/>
<evidence type="ECO:0000256" key="7">
    <source>
        <dbReference type="ARBA" id="ARBA00048259"/>
    </source>
</evidence>
<keyword evidence="9" id="KW-1185">Reference proteome</keyword>
<dbReference type="InterPro" id="IPR029044">
    <property type="entry name" value="Nucleotide-diphossugar_trans"/>
</dbReference>
<dbReference type="OrthoDB" id="532420at2759"/>
<organism evidence="8 9">
    <name type="scientific">Ostreobium quekettii</name>
    <dbReference type="NCBI Taxonomy" id="121088"/>
    <lineage>
        <taxon>Eukaryota</taxon>
        <taxon>Viridiplantae</taxon>
        <taxon>Chlorophyta</taxon>
        <taxon>core chlorophytes</taxon>
        <taxon>Ulvophyceae</taxon>
        <taxon>TCBD clade</taxon>
        <taxon>Bryopsidales</taxon>
        <taxon>Ostreobineae</taxon>
        <taxon>Ostreobiaceae</taxon>
        <taxon>Ostreobium</taxon>
    </lineage>
</organism>
<dbReference type="InterPro" id="IPR002618">
    <property type="entry name" value="UDPGP_fam"/>
</dbReference>
<evidence type="ECO:0000256" key="6">
    <source>
        <dbReference type="ARBA" id="ARBA00039080"/>
    </source>
</evidence>
<dbReference type="PANTHER" id="PTHR11952">
    <property type="entry name" value="UDP- GLUCOSE PYROPHOSPHORYLASE"/>
    <property type="match status" value="1"/>
</dbReference>
<evidence type="ECO:0000256" key="2">
    <source>
        <dbReference type="ARBA" id="ARBA00001946"/>
    </source>
</evidence>
<dbReference type="GO" id="GO:0051748">
    <property type="term" value="F:UTP-monosaccharide-1-phosphate uridylyltransferase activity"/>
    <property type="evidence" value="ECO:0007669"/>
    <property type="project" value="UniProtKB-EC"/>
</dbReference>
<dbReference type="GO" id="GO:0003977">
    <property type="term" value="F:UDP-N-acetylglucosamine diphosphorylase activity"/>
    <property type="evidence" value="ECO:0007669"/>
    <property type="project" value="TreeGrafter"/>
</dbReference>
<keyword evidence="3" id="KW-0808">Transferase</keyword>
<gene>
    <name evidence="8" type="ORF">OSTQU699_LOCUS322</name>
</gene>
<proteinExistence type="inferred from homology"/>
<dbReference type="Gene3D" id="3.90.550.10">
    <property type="entry name" value="Spore Coat Polysaccharide Biosynthesis Protein SpsA, Chain A"/>
    <property type="match status" value="1"/>
</dbReference>
<dbReference type="CDD" id="cd06424">
    <property type="entry name" value="UGGPase"/>
    <property type="match status" value="1"/>
</dbReference>
<dbReference type="FunFam" id="2.160.10.30:FF:000001">
    <property type="entry name" value="UDP-sugar pyrophosphorylase"/>
    <property type="match status" value="1"/>
</dbReference>
<comment type="catalytic activity">
    <reaction evidence="7">
        <text>a monosaccharide 1-phosphate + UTP + H(+) = a UDP-monosaccharide + diphosphate</text>
        <dbReference type="Rhea" id="RHEA:13205"/>
        <dbReference type="ChEBI" id="CHEBI:15378"/>
        <dbReference type="ChEBI" id="CHEBI:33019"/>
        <dbReference type="ChEBI" id="CHEBI:46398"/>
        <dbReference type="ChEBI" id="CHEBI:140358"/>
        <dbReference type="ChEBI" id="CHEBI:140359"/>
        <dbReference type="EC" id="2.7.7.64"/>
    </reaction>
</comment>
<accession>A0A8S1IML4</accession>
<comment type="similarity">
    <text evidence="5">Belongs to the USP family.</text>
</comment>
<evidence type="ECO:0000256" key="4">
    <source>
        <dbReference type="ARBA" id="ARBA00022695"/>
    </source>
</evidence>
<keyword evidence="4" id="KW-0548">Nucleotidyltransferase</keyword>
<dbReference type="Proteomes" id="UP000708148">
    <property type="component" value="Unassembled WGS sequence"/>
</dbReference>
<evidence type="ECO:0000256" key="3">
    <source>
        <dbReference type="ARBA" id="ARBA00022679"/>
    </source>
</evidence>
<dbReference type="PANTHER" id="PTHR11952:SF9">
    <property type="entry name" value="UDP-SUGAR PYROPHOSPHORYLASE"/>
    <property type="match status" value="1"/>
</dbReference>
<name>A0A8S1IML4_9CHLO</name>
<dbReference type="AlphaFoldDB" id="A0A8S1IML4"/>
<reference evidence="8" key="1">
    <citation type="submission" date="2020-12" db="EMBL/GenBank/DDBJ databases">
        <authorList>
            <person name="Iha C."/>
        </authorList>
    </citation>
    <scope>NUCLEOTIDE SEQUENCE</scope>
</reference>
<evidence type="ECO:0000256" key="1">
    <source>
        <dbReference type="ARBA" id="ARBA00001936"/>
    </source>
</evidence>
<dbReference type="SUPFAM" id="SSF53448">
    <property type="entry name" value="Nucleotide-diphospho-sugar transferases"/>
    <property type="match status" value="1"/>
</dbReference>
<evidence type="ECO:0000256" key="5">
    <source>
        <dbReference type="ARBA" id="ARBA00038047"/>
    </source>
</evidence>
<dbReference type="Pfam" id="PF01704">
    <property type="entry name" value="UDPGP"/>
    <property type="match status" value="1"/>
</dbReference>
<dbReference type="EMBL" id="CAJHUC010000288">
    <property type="protein sequence ID" value="CAD7694961.1"/>
    <property type="molecule type" value="Genomic_DNA"/>
</dbReference>
<protein>
    <recommendedName>
        <fullName evidence="6">UTP-monosaccharide-1-phosphate uridylyltransferase</fullName>
        <ecNumber evidence="6">2.7.7.64</ecNumber>
    </recommendedName>
</protein>